<evidence type="ECO:0000313" key="10">
    <source>
        <dbReference type="EMBL" id="OGC22027.1"/>
    </source>
</evidence>
<evidence type="ECO:0000256" key="6">
    <source>
        <dbReference type="ARBA" id="ARBA00024775"/>
    </source>
</evidence>
<evidence type="ECO:0000256" key="1">
    <source>
        <dbReference type="ARBA" id="ARBA00007698"/>
    </source>
</evidence>
<dbReference type="GO" id="GO:0003735">
    <property type="term" value="F:structural constituent of ribosome"/>
    <property type="evidence" value="ECO:0007669"/>
    <property type="project" value="InterPro"/>
</dbReference>
<dbReference type="EMBL" id="MEUB01000033">
    <property type="protein sequence ID" value="OGC22027.1"/>
    <property type="molecule type" value="Genomic_DNA"/>
</dbReference>
<comment type="caution">
    <text evidence="10">The sequence shown here is derived from an EMBL/GenBank/DDBJ whole genome shotgun (WGS) entry which is preliminary data.</text>
</comment>
<dbReference type="Gene3D" id="6.10.160.10">
    <property type="match status" value="1"/>
</dbReference>
<dbReference type="PANTHER" id="PTHR10986">
    <property type="entry name" value="39S RIBOSOMAL PROTEIN L20"/>
    <property type="match status" value="1"/>
</dbReference>
<gene>
    <name evidence="8" type="primary">rplT</name>
    <name evidence="10" type="ORF">A2310_06985</name>
</gene>
<dbReference type="InterPro" id="IPR005813">
    <property type="entry name" value="Ribosomal_bL20"/>
</dbReference>
<dbReference type="STRING" id="1802579.A2310_06985"/>
<dbReference type="HAMAP" id="MF_00382">
    <property type="entry name" value="Ribosomal_bL20"/>
    <property type="match status" value="1"/>
</dbReference>
<evidence type="ECO:0000313" key="11">
    <source>
        <dbReference type="Proteomes" id="UP000178417"/>
    </source>
</evidence>
<dbReference type="AlphaFoldDB" id="A0A1F4SNU4"/>
<organism evidence="10 11">
    <name type="scientific">candidate division WOR-1 bacterium RIFOXYB2_FULL_37_13</name>
    <dbReference type="NCBI Taxonomy" id="1802579"/>
    <lineage>
        <taxon>Bacteria</taxon>
        <taxon>Bacillati</taxon>
        <taxon>Saganbacteria</taxon>
    </lineage>
</organism>
<reference evidence="10 11" key="1">
    <citation type="journal article" date="2016" name="Nat. Commun.">
        <title>Thousands of microbial genomes shed light on interconnected biogeochemical processes in an aquifer system.</title>
        <authorList>
            <person name="Anantharaman K."/>
            <person name="Brown C.T."/>
            <person name="Hug L.A."/>
            <person name="Sharon I."/>
            <person name="Castelle C.J."/>
            <person name="Probst A.J."/>
            <person name="Thomas B.C."/>
            <person name="Singh A."/>
            <person name="Wilkins M.J."/>
            <person name="Karaoz U."/>
            <person name="Brodie E.L."/>
            <person name="Williams K.H."/>
            <person name="Hubbard S.S."/>
            <person name="Banfield J.F."/>
        </authorList>
    </citation>
    <scope>NUCLEOTIDE SEQUENCE [LARGE SCALE GENOMIC DNA]</scope>
</reference>
<protein>
    <recommendedName>
        <fullName evidence="7 8">Large ribosomal subunit protein bL20</fullName>
    </recommendedName>
</protein>
<evidence type="ECO:0000256" key="5">
    <source>
        <dbReference type="ARBA" id="ARBA00023274"/>
    </source>
</evidence>
<dbReference type="GO" id="GO:1990904">
    <property type="term" value="C:ribonucleoprotein complex"/>
    <property type="evidence" value="ECO:0007669"/>
    <property type="project" value="UniProtKB-KW"/>
</dbReference>
<dbReference type="PRINTS" id="PR00062">
    <property type="entry name" value="RIBOSOMALL20"/>
</dbReference>
<keyword evidence="2 8" id="KW-0699">rRNA-binding</keyword>
<dbReference type="InterPro" id="IPR049946">
    <property type="entry name" value="RIBOSOMAL_L20_CS"/>
</dbReference>
<keyword evidence="5 8" id="KW-0687">Ribonucleoprotein</keyword>
<dbReference type="PROSITE" id="PS00937">
    <property type="entry name" value="RIBOSOMAL_L20"/>
    <property type="match status" value="1"/>
</dbReference>
<dbReference type="Gene3D" id="1.10.1900.20">
    <property type="entry name" value="Ribosomal protein L20"/>
    <property type="match status" value="1"/>
</dbReference>
<evidence type="ECO:0000256" key="9">
    <source>
        <dbReference type="RuleBase" id="RU000560"/>
    </source>
</evidence>
<evidence type="ECO:0000256" key="4">
    <source>
        <dbReference type="ARBA" id="ARBA00022980"/>
    </source>
</evidence>
<dbReference type="GO" id="GO:0006412">
    <property type="term" value="P:translation"/>
    <property type="evidence" value="ECO:0007669"/>
    <property type="project" value="InterPro"/>
</dbReference>
<comment type="similarity">
    <text evidence="1 8 9">Belongs to the bacterial ribosomal protein bL20 family.</text>
</comment>
<proteinExistence type="inferred from homology"/>
<keyword evidence="4 8" id="KW-0689">Ribosomal protein</keyword>
<dbReference type="InterPro" id="IPR035566">
    <property type="entry name" value="Ribosomal_protein_bL20_C"/>
</dbReference>
<dbReference type="Proteomes" id="UP000178417">
    <property type="component" value="Unassembled WGS sequence"/>
</dbReference>
<dbReference type="CDD" id="cd07026">
    <property type="entry name" value="Ribosomal_L20"/>
    <property type="match status" value="1"/>
</dbReference>
<evidence type="ECO:0000256" key="7">
    <source>
        <dbReference type="ARBA" id="ARBA00035172"/>
    </source>
</evidence>
<accession>A0A1F4SNU4</accession>
<dbReference type="GO" id="GO:0019843">
    <property type="term" value="F:rRNA binding"/>
    <property type="evidence" value="ECO:0007669"/>
    <property type="project" value="UniProtKB-UniRule"/>
</dbReference>
<keyword evidence="3 8" id="KW-0694">RNA-binding</keyword>
<evidence type="ECO:0000256" key="3">
    <source>
        <dbReference type="ARBA" id="ARBA00022884"/>
    </source>
</evidence>
<evidence type="ECO:0000256" key="2">
    <source>
        <dbReference type="ARBA" id="ARBA00022730"/>
    </source>
</evidence>
<sequence>MVRVKRGNVARKRRKKVLKRAKGFRGSLKRLYRVAAKIAVMKAMRHSTVDRKDRKGNFRSLWIARINAALKGFGISYSKFIGALKKKNILLDRKMLADLAVSDSAAFAKVVEAVK</sequence>
<evidence type="ECO:0000256" key="8">
    <source>
        <dbReference type="HAMAP-Rule" id="MF_00382"/>
    </source>
</evidence>
<dbReference type="SUPFAM" id="SSF74731">
    <property type="entry name" value="Ribosomal protein L20"/>
    <property type="match status" value="1"/>
</dbReference>
<dbReference type="GO" id="GO:0000027">
    <property type="term" value="P:ribosomal large subunit assembly"/>
    <property type="evidence" value="ECO:0007669"/>
    <property type="project" value="UniProtKB-UniRule"/>
</dbReference>
<dbReference type="Pfam" id="PF00453">
    <property type="entry name" value="Ribosomal_L20"/>
    <property type="match status" value="1"/>
</dbReference>
<dbReference type="NCBIfam" id="TIGR01032">
    <property type="entry name" value="rplT_bact"/>
    <property type="match status" value="1"/>
</dbReference>
<name>A0A1F4SNU4_UNCSA</name>
<comment type="function">
    <text evidence="6 8 9">Binds directly to 23S ribosomal RNA and is necessary for the in vitro assembly process of the 50S ribosomal subunit. It is not involved in the protein synthesizing functions of that subunit.</text>
</comment>
<dbReference type="FunFam" id="1.10.1900.20:FF:000001">
    <property type="entry name" value="50S ribosomal protein L20"/>
    <property type="match status" value="1"/>
</dbReference>
<dbReference type="GO" id="GO:0005840">
    <property type="term" value="C:ribosome"/>
    <property type="evidence" value="ECO:0007669"/>
    <property type="project" value="UniProtKB-KW"/>
</dbReference>